<dbReference type="Proteomes" id="UP000028582">
    <property type="component" value="Unassembled WGS sequence"/>
</dbReference>
<dbReference type="AlphaFoldDB" id="A0A081B4Z9"/>
<comment type="caution">
    <text evidence="2">The sequence shown here is derived from an EMBL/GenBank/DDBJ whole genome shotgun (WGS) entry which is preliminary data.</text>
</comment>
<protein>
    <submittedName>
        <fullName evidence="2">Uncharacterized protein</fullName>
    </submittedName>
</protein>
<reference evidence="2 3" key="1">
    <citation type="submission" date="2013-11" db="EMBL/GenBank/DDBJ databases">
        <title>The Genome Sequence of Phytophthora parasitica P1976.</title>
        <authorList>
            <consortium name="The Broad Institute Genomics Platform"/>
            <person name="Russ C."/>
            <person name="Tyler B."/>
            <person name="Panabieres F."/>
            <person name="Shan W."/>
            <person name="Tripathy S."/>
            <person name="Grunwald N."/>
            <person name="Machado M."/>
            <person name="Johnson C.S."/>
            <person name="Walker B."/>
            <person name="Young S."/>
            <person name="Zeng Q."/>
            <person name="Gargeya S."/>
            <person name="Fitzgerald M."/>
            <person name="Haas B."/>
            <person name="Abouelleil A."/>
            <person name="Allen A.W."/>
            <person name="Alvarado L."/>
            <person name="Arachchi H.M."/>
            <person name="Berlin A.M."/>
            <person name="Chapman S.B."/>
            <person name="Gainer-Dewar J."/>
            <person name="Goldberg J."/>
            <person name="Griggs A."/>
            <person name="Gujja S."/>
            <person name="Hansen M."/>
            <person name="Howarth C."/>
            <person name="Imamovic A."/>
            <person name="Ireland A."/>
            <person name="Larimer J."/>
            <person name="McCowan C."/>
            <person name="Murphy C."/>
            <person name="Pearson M."/>
            <person name="Poon T.W."/>
            <person name="Priest M."/>
            <person name="Roberts A."/>
            <person name="Saif S."/>
            <person name="Shea T."/>
            <person name="Sisk P."/>
            <person name="Sykes S."/>
            <person name="Wortman J."/>
            <person name="Nusbaum C."/>
            <person name="Birren B."/>
        </authorList>
    </citation>
    <scope>NUCLEOTIDE SEQUENCE [LARGE SCALE GENOMIC DNA]</scope>
    <source>
        <strain evidence="2 3">P1976</strain>
    </source>
</reference>
<name>A0A081B4Z9_PHYNI</name>
<organism evidence="2 3">
    <name type="scientific">Phytophthora nicotianae P1976</name>
    <dbReference type="NCBI Taxonomy" id="1317066"/>
    <lineage>
        <taxon>Eukaryota</taxon>
        <taxon>Sar</taxon>
        <taxon>Stramenopiles</taxon>
        <taxon>Oomycota</taxon>
        <taxon>Peronosporomycetes</taxon>
        <taxon>Peronosporales</taxon>
        <taxon>Peronosporaceae</taxon>
        <taxon>Phytophthora</taxon>
    </lineage>
</organism>
<proteinExistence type="predicted"/>
<evidence type="ECO:0000256" key="1">
    <source>
        <dbReference type="SAM" id="MobiDB-lite"/>
    </source>
</evidence>
<dbReference type="EMBL" id="ANJA01000057">
    <property type="protein sequence ID" value="ETO86210.1"/>
    <property type="molecule type" value="Genomic_DNA"/>
</dbReference>
<gene>
    <name evidence="2" type="ORF">F444_00236</name>
</gene>
<sequence>MSSLCLLELHRREQLSEGRLSTEGCAEHARKNPKGRKSRGRTEQLNADDGGGVSCRRVVAPVRSKSAAAELRTLESNMGVFTPHFNLPVQCIPASVIATMADGANAMANIKR</sequence>
<evidence type="ECO:0000313" key="2">
    <source>
        <dbReference type="EMBL" id="ETO86210.1"/>
    </source>
</evidence>
<evidence type="ECO:0000313" key="3">
    <source>
        <dbReference type="Proteomes" id="UP000028582"/>
    </source>
</evidence>
<accession>A0A081B4Z9</accession>
<feature type="region of interest" description="Disordered" evidence="1">
    <location>
        <begin position="15"/>
        <end position="53"/>
    </location>
</feature>